<evidence type="ECO:0000259" key="1">
    <source>
        <dbReference type="Pfam" id="PF00391"/>
    </source>
</evidence>
<gene>
    <name evidence="2" type="ORF">UFOPK3268_01011</name>
</gene>
<dbReference type="Pfam" id="PF00391">
    <property type="entry name" value="PEP-utilizers"/>
    <property type="match status" value="1"/>
</dbReference>
<feature type="domain" description="PEP-utilising enzyme mobile" evidence="1">
    <location>
        <begin position="53"/>
        <end position="105"/>
    </location>
</feature>
<dbReference type="Gene3D" id="3.50.30.10">
    <property type="entry name" value="Phosphohistidine domain"/>
    <property type="match status" value="1"/>
</dbReference>
<dbReference type="EMBL" id="CAFBIZ010000124">
    <property type="protein sequence ID" value="CAB4850448.1"/>
    <property type="molecule type" value="Genomic_DNA"/>
</dbReference>
<proteinExistence type="predicted"/>
<dbReference type="SUPFAM" id="SSF52009">
    <property type="entry name" value="Phosphohistidine domain"/>
    <property type="match status" value="1"/>
</dbReference>
<protein>
    <submittedName>
        <fullName evidence="2">Unannotated protein</fullName>
    </submittedName>
</protein>
<evidence type="ECO:0000313" key="2">
    <source>
        <dbReference type="EMBL" id="CAB4850448.1"/>
    </source>
</evidence>
<dbReference type="AlphaFoldDB" id="A0A6J7C177"/>
<dbReference type="InterPro" id="IPR036637">
    <property type="entry name" value="Phosphohistidine_dom_sf"/>
</dbReference>
<dbReference type="InterPro" id="IPR008279">
    <property type="entry name" value="PEP-util_enz_mobile_dom"/>
</dbReference>
<reference evidence="2" key="1">
    <citation type="submission" date="2020-05" db="EMBL/GenBank/DDBJ databases">
        <authorList>
            <person name="Chiriac C."/>
            <person name="Salcher M."/>
            <person name="Ghai R."/>
            <person name="Kavagutti S V."/>
        </authorList>
    </citation>
    <scope>NUCLEOTIDE SEQUENCE</scope>
</reference>
<organism evidence="2">
    <name type="scientific">freshwater metagenome</name>
    <dbReference type="NCBI Taxonomy" id="449393"/>
    <lineage>
        <taxon>unclassified sequences</taxon>
        <taxon>metagenomes</taxon>
        <taxon>ecological metagenomes</taxon>
    </lineage>
</organism>
<sequence length="585" mass="63699">MSIDEGAATLQEIGAGITVFVDTELAVGPSIWLGSPEAVIEFVNREDTADFIVVARGGTTTFLTPALVAGIKGIITLQGAPTSHLGIISREYGIPCLMSVGFTSGNVNERGEIIPPDGTILSLDISTTPRGRVMAPQDANLTQHTQALDDAAPASENDAPADILRFANGVQGGSVGEKIMQSRMQTEVLTLSDESLNRDLSTAEVNDLLDYYGWNVWDILVARISEGESGLIPRQEYELLGVYMQWRLHPRWHRMITESVGVDGLREVGSVARKEIGTKVNPLHIWSSGVPTALGRGIAIALGKHDTSYRTEDLSAAMQFTRRLYRGMWADQGAMFTASRNYTAAILENHWLERFQAEKTVITDRDQRRMFQKFNGGTGITSFLLHFDNRCGVADSGPYPLPGGGWMLVRDHVLNDTEYPWATHVSDLPYAVTSVMFFESGEEIEKTLVDIGTMFTTPANYLKGLTGYAVYLKATEQTPMSDLVLLDEAGLVSLTQSAEAAASRLYPQIAAMTERDKILAGARVYYTDFIAPIAKAAGTWDALLAEGFYDLAGVADEVYDQITAPGKAMELLPPHWGGGAGLHRI</sequence>
<accession>A0A6J7C177</accession>
<name>A0A6J7C177_9ZZZZ</name>
<dbReference type="GO" id="GO:0016772">
    <property type="term" value="F:transferase activity, transferring phosphorus-containing groups"/>
    <property type="evidence" value="ECO:0007669"/>
    <property type="project" value="InterPro"/>
</dbReference>